<dbReference type="FunFam" id="1.10.510.10:FF:000104">
    <property type="entry name" value="serine/threonine-protein kinase MAK isoform X1"/>
    <property type="match status" value="1"/>
</dbReference>
<dbReference type="GO" id="GO:0005524">
    <property type="term" value="F:ATP binding"/>
    <property type="evidence" value="ECO:0007669"/>
    <property type="project" value="UniProtKB-UniRule"/>
</dbReference>
<comment type="similarity">
    <text evidence="5">Belongs to the protein kinase superfamily. CMGC Ser/Thr protein kinase family. CDC2/CDKX subfamily.</text>
</comment>
<dbReference type="PROSITE" id="PS00108">
    <property type="entry name" value="PROTEIN_KINASE_ST"/>
    <property type="match status" value="1"/>
</dbReference>
<protein>
    <recommendedName>
        <fullName evidence="6">non-specific serine/threonine protein kinase</fullName>
        <ecNumber evidence="6">2.7.11.1</ecNumber>
    </recommendedName>
</protein>
<keyword evidence="8" id="KW-0723">Serine/threonine-protein kinase</keyword>
<dbReference type="SMART" id="SM00220">
    <property type="entry name" value="S_TKc"/>
    <property type="match status" value="1"/>
</dbReference>
<evidence type="ECO:0000256" key="19">
    <source>
        <dbReference type="ARBA" id="ARBA00047899"/>
    </source>
</evidence>
<dbReference type="EC" id="2.7.11.1" evidence="6"/>
<evidence type="ECO:0000256" key="2">
    <source>
        <dbReference type="ARBA" id="ARBA00004123"/>
    </source>
</evidence>
<evidence type="ECO:0000313" key="24">
    <source>
        <dbReference type="EMBL" id="KAF4737967.1"/>
    </source>
</evidence>
<evidence type="ECO:0000256" key="8">
    <source>
        <dbReference type="ARBA" id="ARBA00022527"/>
    </source>
</evidence>
<evidence type="ECO:0000256" key="7">
    <source>
        <dbReference type="ARBA" id="ARBA00022490"/>
    </source>
</evidence>
<dbReference type="InterPro" id="IPR000719">
    <property type="entry name" value="Prot_kinase_dom"/>
</dbReference>
<dbReference type="GO" id="GO:0004674">
    <property type="term" value="F:protein serine/threonine kinase activity"/>
    <property type="evidence" value="ECO:0007669"/>
    <property type="project" value="UniProtKB-KW"/>
</dbReference>
<feature type="compositionally biased region" description="Low complexity" evidence="22">
    <location>
        <begin position="366"/>
        <end position="386"/>
    </location>
</feature>
<dbReference type="InterPro" id="IPR050117">
    <property type="entry name" value="MAPK"/>
</dbReference>
<dbReference type="FunFam" id="3.30.200.20:FF:000071">
    <property type="entry name" value="serine/threonine-protein kinase MAK isoform X1"/>
    <property type="match status" value="1"/>
</dbReference>
<gene>
    <name evidence="24" type="ORF">FOZ63_013892</name>
</gene>
<keyword evidence="15" id="KW-0460">Magnesium</keyword>
<feature type="domain" description="Protein kinase" evidence="23">
    <location>
        <begin position="4"/>
        <end position="283"/>
    </location>
</feature>
<dbReference type="Pfam" id="PF00069">
    <property type="entry name" value="Pkinase"/>
    <property type="match status" value="1"/>
</dbReference>
<keyword evidence="12 21" id="KW-0547">Nucleotide-binding</keyword>
<evidence type="ECO:0000256" key="4">
    <source>
        <dbReference type="ARBA" id="ARBA00004245"/>
    </source>
</evidence>
<dbReference type="InterPro" id="IPR008271">
    <property type="entry name" value="Ser/Thr_kinase_AS"/>
</dbReference>
<dbReference type="PROSITE" id="PS00107">
    <property type="entry name" value="PROTEIN_KINASE_ATP"/>
    <property type="match status" value="1"/>
</dbReference>
<organism evidence="24 25">
    <name type="scientific">Perkinsus olseni</name>
    <name type="common">Perkinsus atlanticus</name>
    <dbReference type="NCBI Taxonomy" id="32597"/>
    <lineage>
        <taxon>Eukaryota</taxon>
        <taxon>Sar</taxon>
        <taxon>Alveolata</taxon>
        <taxon>Perkinsozoa</taxon>
        <taxon>Perkinsea</taxon>
        <taxon>Perkinsida</taxon>
        <taxon>Perkinsidae</taxon>
        <taxon>Perkinsus</taxon>
    </lineage>
</organism>
<evidence type="ECO:0000256" key="21">
    <source>
        <dbReference type="PROSITE-ProRule" id="PRU10141"/>
    </source>
</evidence>
<dbReference type="GO" id="GO:0046872">
    <property type="term" value="F:metal ion binding"/>
    <property type="evidence" value="ECO:0007669"/>
    <property type="project" value="UniProtKB-KW"/>
</dbReference>
<comment type="catalytic activity">
    <reaction evidence="20">
        <text>L-seryl-[protein] + ATP = O-phospho-L-seryl-[protein] + ADP + H(+)</text>
        <dbReference type="Rhea" id="RHEA:17989"/>
        <dbReference type="Rhea" id="RHEA-COMP:9863"/>
        <dbReference type="Rhea" id="RHEA-COMP:11604"/>
        <dbReference type="ChEBI" id="CHEBI:15378"/>
        <dbReference type="ChEBI" id="CHEBI:29999"/>
        <dbReference type="ChEBI" id="CHEBI:30616"/>
        <dbReference type="ChEBI" id="CHEBI:83421"/>
        <dbReference type="ChEBI" id="CHEBI:456216"/>
        <dbReference type="EC" id="2.7.11.1"/>
    </reaction>
</comment>
<evidence type="ECO:0000259" key="23">
    <source>
        <dbReference type="PROSITE" id="PS50011"/>
    </source>
</evidence>
<dbReference type="Gene3D" id="1.10.510.10">
    <property type="entry name" value="Transferase(Phosphotransferase) domain 1"/>
    <property type="match status" value="1"/>
</dbReference>
<dbReference type="Gene3D" id="3.30.200.20">
    <property type="entry name" value="Phosphorylase Kinase, domain 1"/>
    <property type="match status" value="1"/>
</dbReference>
<evidence type="ECO:0000256" key="9">
    <source>
        <dbReference type="ARBA" id="ARBA00022553"/>
    </source>
</evidence>
<evidence type="ECO:0000256" key="14">
    <source>
        <dbReference type="ARBA" id="ARBA00022840"/>
    </source>
</evidence>
<feature type="binding site" evidence="21">
    <location>
        <position position="34"/>
    </location>
    <ligand>
        <name>ATP</name>
        <dbReference type="ChEBI" id="CHEBI:30616"/>
    </ligand>
</feature>
<evidence type="ECO:0000256" key="10">
    <source>
        <dbReference type="ARBA" id="ARBA00022679"/>
    </source>
</evidence>
<dbReference type="CDD" id="cd07830">
    <property type="entry name" value="STKc_MAK_like"/>
    <property type="match status" value="1"/>
</dbReference>
<keyword evidence="10" id="KW-0808">Transferase</keyword>
<evidence type="ECO:0000256" key="20">
    <source>
        <dbReference type="ARBA" id="ARBA00048679"/>
    </source>
</evidence>
<evidence type="ECO:0000256" key="11">
    <source>
        <dbReference type="ARBA" id="ARBA00022723"/>
    </source>
</evidence>
<dbReference type="GO" id="GO:0005929">
    <property type="term" value="C:cilium"/>
    <property type="evidence" value="ECO:0007669"/>
    <property type="project" value="UniProtKB-SubCell"/>
</dbReference>
<evidence type="ECO:0000256" key="3">
    <source>
        <dbReference type="ARBA" id="ARBA00004138"/>
    </source>
</evidence>
<comment type="catalytic activity">
    <reaction evidence="19">
        <text>L-threonyl-[protein] + ATP = O-phospho-L-threonyl-[protein] + ADP + H(+)</text>
        <dbReference type="Rhea" id="RHEA:46608"/>
        <dbReference type="Rhea" id="RHEA-COMP:11060"/>
        <dbReference type="Rhea" id="RHEA-COMP:11605"/>
        <dbReference type="ChEBI" id="CHEBI:15378"/>
        <dbReference type="ChEBI" id="CHEBI:30013"/>
        <dbReference type="ChEBI" id="CHEBI:30616"/>
        <dbReference type="ChEBI" id="CHEBI:61977"/>
        <dbReference type="ChEBI" id="CHEBI:456216"/>
        <dbReference type="EC" id="2.7.11.1"/>
    </reaction>
</comment>
<keyword evidence="9" id="KW-0597">Phosphoprotein</keyword>
<comment type="subcellular location">
    <subcellularLocation>
        <location evidence="3">Cell projection</location>
        <location evidence="3">Cilium</location>
    </subcellularLocation>
    <subcellularLocation>
        <location evidence="4">Cytoplasm</location>
        <location evidence="4">Cytoskeleton</location>
    </subcellularLocation>
    <subcellularLocation>
        <location evidence="2">Nucleus</location>
    </subcellularLocation>
</comment>
<keyword evidence="13" id="KW-0418">Kinase</keyword>
<dbReference type="PANTHER" id="PTHR24055">
    <property type="entry name" value="MITOGEN-ACTIVATED PROTEIN KINASE"/>
    <property type="match status" value="1"/>
</dbReference>
<dbReference type="Proteomes" id="UP000553632">
    <property type="component" value="Unassembled WGS sequence"/>
</dbReference>
<comment type="cofactor">
    <cofactor evidence="1">
        <name>Mg(2+)</name>
        <dbReference type="ChEBI" id="CHEBI:18420"/>
    </cofactor>
</comment>
<keyword evidence="25" id="KW-1185">Reference proteome</keyword>
<keyword evidence="14 21" id="KW-0067">ATP-binding</keyword>
<dbReference type="PROSITE" id="PS50011">
    <property type="entry name" value="PROTEIN_KINASE_DOM"/>
    <property type="match status" value="1"/>
</dbReference>
<evidence type="ECO:0000256" key="17">
    <source>
        <dbReference type="ARBA" id="ARBA00023242"/>
    </source>
</evidence>
<keyword evidence="11" id="KW-0479">Metal-binding</keyword>
<feature type="region of interest" description="Disordered" evidence="22">
    <location>
        <begin position="428"/>
        <end position="481"/>
    </location>
</feature>
<evidence type="ECO:0000256" key="16">
    <source>
        <dbReference type="ARBA" id="ARBA00023212"/>
    </source>
</evidence>
<name>A0A7J6SYZ0_PEROL</name>
<dbReference type="OMA" id="HAGPREM"/>
<comment type="caution">
    <text evidence="24">The sequence shown here is derived from an EMBL/GenBank/DDBJ whole genome shotgun (WGS) entry which is preliminary data.</text>
</comment>
<evidence type="ECO:0000256" key="13">
    <source>
        <dbReference type="ARBA" id="ARBA00022777"/>
    </source>
</evidence>
<keyword evidence="16" id="KW-0206">Cytoskeleton</keyword>
<dbReference type="EMBL" id="JABANO010014794">
    <property type="protein sequence ID" value="KAF4737967.1"/>
    <property type="molecule type" value="Genomic_DNA"/>
</dbReference>
<feature type="compositionally biased region" description="Basic residues" evidence="22">
    <location>
        <begin position="349"/>
        <end position="365"/>
    </location>
</feature>
<dbReference type="InterPro" id="IPR017441">
    <property type="entry name" value="Protein_kinase_ATP_BS"/>
</dbReference>
<keyword evidence="17" id="KW-0539">Nucleus</keyword>
<evidence type="ECO:0000256" key="5">
    <source>
        <dbReference type="ARBA" id="ARBA00006485"/>
    </source>
</evidence>
<evidence type="ECO:0000313" key="25">
    <source>
        <dbReference type="Proteomes" id="UP000553632"/>
    </source>
</evidence>
<feature type="region of interest" description="Disordered" evidence="22">
    <location>
        <begin position="310"/>
        <end position="415"/>
    </location>
</feature>
<sequence length="547" mass="62140">MNRYKVHRMLGDGTYGSVLRAQNKQTGELVAIKKMKKKYYSWDECMALREVRSLRKLTHPHIVKLREVIREADELHLVFEYLEMNLYQLLKNKENAFPEAQVRLYMYQTIMALDFMHKHGYFHRDLKPENLLVTRDLLKLADFGLAREIRSRPPFTDYVSTRWYRAPEVLLRNPSYNSPVDLWAAGGIMAELYTGRPLFPGSSESDEIYKICTVIGTPTSEVWPEGCRLASQIGYRFPQCASAAMTDLVPPASDEGVNFMLAVLAWDPSRRLTARQCLSHPFFADHTAALQRQIATAIASMPSTVLPVAPNSHGPLVERVPHPPPQQRSGFPHTVNITLPHRQPYQHQQHQHHQHHQPQHQHHQPQHQQHQQHQPQHQQQQYQHHYPPTEPLQRRPSFGKGTASGTQRGGGVFTGFYGDDAPAAAMEGHRGFPVPGAHRGPRGYAPSVYGFPHPPPAHHHPQQQQQQGSQSRWRARNSGGQRYVRMSRYRPGATGKDGHTPPIAHFTPTVLPSAESILPSIGTRNRGPAPPRAAGFFGTQAQRMFQF</sequence>
<dbReference type="GO" id="GO:0005856">
    <property type="term" value="C:cytoskeleton"/>
    <property type="evidence" value="ECO:0007669"/>
    <property type="project" value="UniProtKB-SubCell"/>
</dbReference>
<proteinExistence type="inferred from homology"/>
<keyword evidence="18" id="KW-0966">Cell projection</keyword>
<reference evidence="24 25" key="1">
    <citation type="submission" date="2020-04" db="EMBL/GenBank/DDBJ databases">
        <title>Perkinsus olseni comparative genomics.</title>
        <authorList>
            <person name="Bogema D.R."/>
        </authorList>
    </citation>
    <scope>NUCLEOTIDE SEQUENCE [LARGE SCALE GENOMIC DNA]</scope>
    <source>
        <strain evidence="24 25">ATCC PRA-207</strain>
    </source>
</reference>
<evidence type="ECO:0000256" key="6">
    <source>
        <dbReference type="ARBA" id="ARBA00012513"/>
    </source>
</evidence>
<dbReference type="InterPro" id="IPR011009">
    <property type="entry name" value="Kinase-like_dom_sf"/>
</dbReference>
<dbReference type="SUPFAM" id="SSF56112">
    <property type="entry name" value="Protein kinase-like (PK-like)"/>
    <property type="match status" value="1"/>
</dbReference>
<evidence type="ECO:0000256" key="18">
    <source>
        <dbReference type="ARBA" id="ARBA00023273"/>
    </source>
</evidence>
<keyword evidence="7" id="KW-0963">Cytoplasm</keyword>
<evidence type="ECO:0000256" key="15">
    <source>
        <dbReference type="ARBA" id="ARBA00022842"/>
    </source>
</evidence>
<dbReference type="AlphaFoldDB" id="A0A7J6SYZ0"/>
<evidence type="ECO:0000256" key="22">
    <source>
        <dbReference type="SAM" id="MobiDB-lite"/>
    </source>
</evidence>
<accession>A0A7J6SYZ0</accession>
<dbReference type="GO" id="GO:0005634">
    <property type="term" value="C:nucleus"/>
    <property type="evidence" value="ECO:0007669"/>
    <property type="project" value="UniProtKB-SubCell"/>
</dbReference>
<evidence type="ECO:0000256" key="12">
    <source>
        <dbReference type="ARBA" id="ARBA00022741"/>
    </source>
</evidence>
<evidence type="ECO:0000256" key="1">
    <source>
        <dbReference type="ARBA" id="ARBA00001946"/>
    </source>
</evidence>